<name>A0A0F9WMI8_9ZZZZ</name>
<organism evidence="1">
    <name type="scientific">marine sediment metagenome</name>
    <dbReference type="NCBI Taxonomy" id="412755"/>
    <lineage>
        <taxon>unclassified sequences</taxon>
        <taxon>metagenomes</taxon>
        <taxon>ecological metagenomes</taxon>
    </lineage>
</organism>
<reference evidence="1" key="1">
    <citation type="journal article" date="2015" name="Nature">
        <title>Complex archaea that bridge the gap between prokaryotes and eukaryotes.</title>
        <authorList>
            <person name="Spang A."/>
            <person name="Saw J.H."/>
            <person name="Jorgensen S.L."/>
            <person name="Zaremba-Niedzwiedzka K."/>
            <person name="Martijn J."/>
            <person name="Lind A.E."/>
            <person name="van Eijk R."/>
            <person name="Schleper C."/>
            <person name="Guy L."/>
            <person name="Ettema T.J."/>
        </authorList>
    </citation>
    <scope>NUCLEOTIDE SEQUENCE</scope>
</reference>
<dbReference type="EMBL" id="LAZR01000242">
    <property type="protein sequence ID" value="KKN79813.1"/>
    <property type="molecule type" value="Genomic_DNA"/>
</dbReference>
<accession>A0A0F9WMI8</accession>
<comment type="caution">
    <text evidence="1">The sequence shown here is derived from an EMBL/GenBank/DDBJ whole genome shotgun (WGS) entry which is preliminary data.</text>
</comment>
<proteinExistence type="predicted"/>
<protein>
    <submittedName>
        <fullName evidence="1">Uncharacterized protein</fullName>
    </submittedName>
</protein>
<evidence type="ECO:0000313" key="1">
    <source>
        <dbReference type="EMBL" id="KKN79813.1"/>
    </source>
</evidence>
<sequence length="62" mass="6512">MTDVADLLDALEFAEGALLDSFASEDGLDGEAARRVALMCSDLLTKHGRISAYVETGKGPVV</sequence>
<gene>
    <name evidence="1" type="ORF">LCGC14_0336680</name>
</gene>
<dbReference type="AlphaFoldDB" id="A0A0F9WMI8"/>